<protein>
    <submittedName>
        <fullName evidence="1">Uncharacterized protein</fullName>
    </submittedName>
</protein>
<keyword evidence="2" id="KW-1185">Reference proteome</keyword>
<comment type="caution">
    <text evidence="1">The sequence shown here is derived from an EMBL/GenBank/DDBJ whole genome shotgun (WGS) entry which is preliminary data.</text>
</comment>
<sequence>MQFEEERKSGSPFVINSIYTLENATSKLWWHKKRGQGTGISSEFHPKTICVAIVSLVYRCLKMIVKLHLSDVGFVFPLRCLG</sequence>
<accession>A0AAV4UU46</accession>
<reference evidence="1 2" key="1">
    <citation type="submission" date="2021-06" db="EMBL/GenBank/DDBJ databases">
        <title>Caerostris extrusa draft genome.</title>
        <authorList>
            <person name="Kono N."/>
            <person name="Arakawa K."/>
        </authorList>
    </citation>
    <scope>NUCLEOTIDE SEQUENCE [LARGE SCALE GENOMIC DNA]</scope>
</reference>
<evidence type="ECO:0000313" key="1">
    <source>
        <dbReference type="EMBL" id="GIY60915.1"/>
    </source>
</evidence>
<gene>
    <name evidence="1" type="ORF">CEXT_117161</name>
</gene>
<name>A0AAV4UU46_CAEEX</name>
<dbReference type="Proteomes" id="UP001054945">
    <property type="component" value="Unassembled WGS sequence"/>
</dbReference>
<organism evidence="1 2">
    <name type="scientific">Caerostris extrusa</name>
    <name type="common">Bark spider</name>
    <name type="synonym">Caerostris bankana</name>
    <dbReference type="NCBI Taxonomy" id="172846"/>
    <lineage>
        <taxon>Eukaryota</taxon>
        <taxon>Metazoa</taxon>
        <taxon>Ecdysozoa</taxon>
        <taxon>Arthropoda</taxon>
        <taxon>Chelicerata</taxon>
        <taxon>Arachnida</taxon>
        <taxon>Araneae</taxon>
        <taxon>Araneomorphae</taxon>
        <taxon>Entelegynae</taxon>
        <taxon>Araneoidea</taxon>
        <taxon>Araneidae</taxon>
        <taxon>Caerostris</taxon>
    </lineage>
</organism>
<dbReference type="AlphaFoldDB" id="A0AAV4UU46"/>
<evidence type="ECO:0000313" key="2">
    <source>
        <dbReference type="Proteomes" id="UP001054945"/>
    </source>
</evidence>
<proteinExistence type="predicted"/>
<dbReference type="EMBL" id="BPLR01013398">
    <property type="protein sequence ID" value="GIY60915.1"/>
    <property type="molecule type" value="Genomic_DNA"/>
</dbReference>